<gene>
    <name evidence="2" type="ORF">Ahy_A05g023121</name>
</gene>
<evidence type="ECO:0000313" key="2">
    <source>
        <dbReference type="EMBL" id="RYR57388.1"/>
    </source>
</evidence>
<keyword evidence="3" id="KW-1185">Reference proteome</keyword>
<name>A0A445D2H0_ARAHY</name>
<dbReference type="STRING" id="3818.A0A445D2H0"/>
<evidence type="ECO:0000259" key="1">
    <source>
        <dbReference type="Pfam" id="PF01624"/>
    </source>
</evidence>
<reference evidence="2 3" key="1">
    <citation type="submission" date="2019-01" db="EMBL/GenBank/DDBJ databases">
        <title>Sequencing of cultivated peanut Arachis hypogaea provides insights into genome evolution and oil improvement.</title>
        <authorList>
            <person name="Chen X."/>
        </authorList>
    </citation>
    <scope>NUCLEOTIDE SEQUENCE [LARGE SCALE GENOMIC DNA]</scope>
    <source>
        <strain evidence="3">cv. Fuhuasheng</strain>
        <tissue evidence="2">Leaves</tissue>
    </source>
</reference>
<dbReference type="SUPFAM" id="SSF55271">
    <property type="entry name" value="DNA repair protein MutS, domain I"/>
    <property type="match status" value="1"/>
</dbReference>
<protein>
    <recommendedName>
        <fullName evidence="1">DNA mismatch repair protein MutS-like N-terminal domain-containing protein</fullName>
    </recommendedName>
</protein>
<dbReference type="AlphaFoldDB" id="A0A445D2H0"/>
<dbReference type="GO" id="GO:0030983">
    <property type="term" value="F:mismatched DNA binding"/>
    <property type="evidence" value="ECO:0007669"/>
    <property type="project" value="InterPro"/>
</dbReference>
<organism evidence="2 3">
    <name type="scientific">Arachis hypogaea</name>
    <name type="common">Peanut</name>
    <dbReference type="NCBI Taxonomy" id="3818"/>
    <lineage>
        <taxon>Eukaryota</taxon>
        <taxon>Viridiplantae</taxon>
        <taxon>Streptophyta</taxon>
        <taxon>Embryophyta</taxon>
        <taxon>Tracheophyta</taxon>
        <taxon>Spermatophyta</taxon>
        <taxon>Magnoliopsida</taxon>
        <taxon>eudicotyledons</taxon>
        <taxon>Gunneridae</taxon>
        <taxon>Pentapetalae</taxon>
        <taxon>rosids</taxon>
        <taxon>fabids</taxon>
        <taxon>Fabales</taxon>
        <taxon>Fabaceae</taxon>
        <taxon>Papilionoideae</taxon>
        <taxon>50 kb inversion clade</taxon>
        <taxon>dalbergioids sensu lato</taxon>
        <taxon>Dalbergieae</taxon>
        <taxon>Pterocarpus clade</taxon>
        <taxon>Arachis</taxon>
    </lineage>
</organism>
<dbReference type="GO" id="GO:0006298">
    <property type="term" value="P:mismatch repair"/>
    <property type="evidence" value="ECO:0007669"/>
    <property type="project" value="InterPro"/>
</dbReference>
<accession>A0A445D2H0</accession>
<evidence type="ECO:0000313" key="3">
    <source>
        <dbReference type="Proteomes" id="UP000289738"/>
    </source>
</evidence>
<dbReference type="InterPro" id="IPR016151">
    <property type="entry name" value="DNA_mismatch_repair_MutS_N"/>
</dbReference>
<feature type="domain" description="DNA mismatch repair protein MutS-like N-terminal" evidence="1">
    <location>
        <begin position="68"/>
        <end position="101"/>
    </location>
</feature>
<proteinExistence type="predicted"/>
<dbReference type="Pfam" id="PF01624">
    <property type="entry name" value="MutS_I"/>
    <property type="match status" value="2"/>
</dbReference>
<dbReference type="Gene3D" id="3.40.1170.10">
    <property type="entry name" value="DNA repair protein MutS, domain I"/>
    <property type="match status" value="1"/>
</dbReference>
<dbReference type="EMBL" id="SDMP01000005">
    <property type="protein sequence ID" value="RYR57388.1"/>
    <property type="molecule type" value="Genomic_DNA"/>
</dbReference>
<dbReference type="GO" id="GO:0005524">
    <property type="term" value="F:ATP binding"/>
    <property type="evidence" value="ECO:0007669"/>
    <property type="project" value="InterPro"/>
</dbReference>
<comment type="caution">
    <text evidence="2">The sequence shown here is derived from an EMBL/GenBank/DDBJ whole genome shotgun (WGS) entry which is preliminary data.</text>
</comment>
<dbReference type="Proteomes" id="UP000289738">
    <property type="component" value="Chromosome A05"/>
</dbReference>
<feature type="domain" description="DNA mismatch repair protein MutS-like N-terminal" evidence="1">
    <location>
        <begin position="3"/>
        <end position="34"/>
    </location>
</feature>
<sequence>MFCYKVGKFYEFYEMDAEIGHKELDWKITLSGVGKCRQLNSFVVYSRLVITFLLVYLLKIKESCYYLLLLVGISESGIDDAVQNLVARGYKVGRVEQLETSVLEEPTL</sequence>
<dbReference type="InterPro" id="IPR007695">
    <property type="entry name" value="DNA_mismatch_repair_MutS-lik_N"/>
</dbReference>